<keyword evidence="2" id="KW-0106">Calcium</keyword>
<evidence type="ECO:0000313" key="5">
    <source>
        <dbReference type="Proteomes" id="UP000192578"/>
    </source>
</evidence>
<dbReference type="PANTHER" id="PTHR23248">
    <property type="entry name" value="PHOSPHOLIPID SCRAMBLASE-RELATED"/>
    <property type="match status" value="1"/>
</dbReference>
<dbReference type="Proteomes" id="UP000192578">
    <property type="component" value="Unassembled WGS sequence"/>
</dbReference>
<dbReference type="EMBL" id="MTYJ01000298">
    <property type="protein sequence ID" value="OWA53027.1"/>
    <property type="molecule type" value="Genomic_DNA"/>
</dbReference>
<dbReference type="GO" id="GO:0005886">
    <property type="term" value="C:plasma membrane"/>
    <property type="evidence" value="ECO:0007669"/>
    <property type="project" value="TreeGrafter"/>
</dbReference>
<protein>
    <recommendedName>
        <fullName evidence="2">Phospholipid scramblase</fullName>
    </recommendedName>
</protein>
<organism evidence="4 5">
    <name type="scientific">Hypsibius exemplaris</name>
    <name type="common">Freshwater tardigrade</name>
    <dbReference type="NCBI Taxonomy" id="2072580"/>
    <lineage>
        <taxon>Eukaryota</taxon>
        <taxon>Metazoa</taxon>
        <taxon>Ecdysozoa</taxon>
        <taxon>Tardigrada</taxon>
        <taxon>Eutardigrada</taxon>
        <taxon>Parachela</taxon>
        <taxon>Hypsibioidea</taxon>
        <taxon>Hypsibiidae</taxon>
        <taxon>Hypsibius</taxon>
    </lineage>
</organism>
<evidence type="ECO:0000256" key="1">
    <source>
        <dbReference type="ARBA" id="ARBA00005350"/>
    </source>
</evidence>
<comment type="function">
    <text evidence="2">May mediate accelerated ATP-independent bidirectional transbilayer migration of phospholipids upon binding calcium ions that results in a loss of phospholipid asymmetry in the plasma membrane.</text>
</comment>
<dbReference type="Pfam" id="PF03803">
    <property type="entry name" value="Scramblase"/>
    <property type="match status" value="1"/>
</dbReference>
<dbReference type="PANTHER" id="PTHR23248:SF9">
    <property type="entry name" value="PHOSPHOLIPID SCRAMBLASE"/>
    <property type="match status" value="1"/>
</dbReference>
<dbReference type="AlphaFoldDB" id="A0A9X6NFJ2"/>
<dbReference type="InterPro" id="IPR005552">
    <property type="entry name" value="Scramblase"/>
</dbReference>
<proteinExistence type="inferred from homology"/>
<dbReference type="InterPro" id="IPR025659">
    <property type="entry name" value="Tubby-like_C"/>
</dbReference>
<feature type="region of interest" description="Disordered" evidence="3">
    <location>
        <begin position="1"/>
        <end position="34"/>
    </location>
</feature>
<dbReference type="GO" id="GO:0017128">
    <property type="term" value="F:phospholipid scramblase activity"/>
    <property type="evidence" value="ECO:0007669"/>
    <property type="project" value="InterPro"/>
</dbReference>
<keyword evidence="2" id="KW-0564">Palmitate</keyword>
<name>A0A9X6NFJ2_HYPEX</name>
<comment type="cofactor">
    <cofactor evidence="2">
        <name>Ca(2+)</name>
        <dbReference type="ChEBI" id="CHEBI:29108"/>
    </cofactor>
</comment>
<comment type="caution">
    <text evidence="4">The sequence shown here is derived from an EMBL/GenBank/DDBJ whole genome shotgun (WGS) entry which is preliminary data.</text>
</comment>
<comment type="similarity">
    <text evidence="1 2">Belongs to the phospholipid scramblase family.</text>
</comment>
<evidence type="ECO:0000313" key="4">
    <source>
        <dbReference type="EMBL" id="OWA53027.1"/>
    </source>
</evidence>
<keyword evidence="5" id="KW-1185">Reference proteome</keyword>
<reference evidence="5" key="1">
    <citation type="submission" date="2017-01" db="EMBL/GenBank/DDBJ databases">
        <title>Comparative genomics of anhydrobiosis in the tardigrade Hypsibius dujardini.</title>
        <authorList>
            <person name="Yoshida Y."/>
            <person name="Koutsovoulos G."/>
            <person name="Laetsch D."/>
            <person name="Stevens L."/>
            <person name="Kumar S."/>
            <person name="Horikawa D."/>
            <person name="Ishino K."/>
            <person name="Komine S."/>
            <person name="Tomita M."/>
            <person name="Blaxter M."/>
            <person name="Arakawa K."/>
        </authorList>
    </citation>
    <scope>NUCLEOTIDE SEQUENCE [LARGE SCALE GENOMIC DNA]</scope>
    <source>
        <strain evidence="5">Z151</strain>
    </source>
</reference>
<evidence type="ECO:0000256" key="2">
    <source>
        <dbReference type="RuleBase" id="RU363116"/>
    </source>
</evidence>
<evidence type="ECO:0000256" key="3">
    <source>
        <dbReference type="SAM" id="MobiDB-lite"/>
    </source>
</evidence>
<accession>A0A9X6NFJ2</accession>
<keyword evidence="2" id="KW-0449">Lipoprotein</keyword>
<dbReference type="SUPFAM" id="SSF54518">
    <property type="entry name" value="Tubby C-terminal domain-like"/>
    <property type="match status" value="1"/>
</dbReference>
<sequence>MSDTPITTQPGSLKAEELPPQEGGGQGGQQIPMHRRAQPGAPVVAWMPIPTTSLPNCPPGLEYLTLIDQLLVSQKVELFEVMTGFETNNKYAVLNALGQQIYYAKEDNDFCTRQCFGKMRPFDMSILDNFQREVIHINRPFACMHCCYPCCLQTMEVTASGAPIGYIEQEWSLCTPLFRILNAKRETVLKIEGPIITCSCFGNVDFQVLSADGQTQVGKISKQWSGLARELFTDADNFGIQFPIDLSVEVKATLLAANFLIDFMYFEDSHNNNNN</sequence>
<feature type="compositionally biased region" description="Polar residues" evidence="3">
    <location>
        <begin position="1"/>
        <end position="11"/>
    </location>
</feature>
<gene>
    <name evidence="4" type="ORF">BV898_17463</name>
</gene>
<dbReference type="OrthoDB" id="191150at2759"/>